<name>A0ABD5P7J5_9EURY</name>
<comment type="caution">
    <text evidence="1">The sequence shown here is derived from an EMBL/GenBank/DDBJ whole genome shotgun (WGS) entry which is preliminary data.</text>
</comment>
<sequence length="247" mass="27717">MSTPLTRAELDSAIADDALPDWQATRYGSFHRTMTDGDVPFPCYFAVDAHRRGDLRYLFAHDASTEAGRSTVAEGLEAYLDEAPAIADVTALAVFFEPTAGASTVEGVRDRVWGLLDYLHRHDPAPWPETVPEDPADPEWEFCFAGEPLFVVARAPCYERRHSRHTPHGLELTVQPRWVFDGLTGDTEAGREARRVIRERLADYDDAPLHPDVGDYGDPTSREWEQYVLPDDDETQSGEFPIEAWAV</sequence>
<dbReference type="AlphaFoldDB" id="A0ABD5P7J5"/>
<evidence type="ECO:0000313" key="2">
    <source>
        <dbReference type="Proteomes" id="UP001595921"/>
    </source>
</evidence>
<dbReference type="PANTHER" id="PTHR40045:SF1">
    <property type="entry name" value="YQCI_YCGG FAMILY PROTEIN"/>
    <property type="match status" value="1"/>
</dbReference>
<dbReference type="Pfam" id="PF08892">
    <property type="entry name" value="YqcI_YcgG"/>
    <property type="match status" value="1"/>
</dbReference>
<dbReference type="EMBL" id="JBHSDS010000002">
    <property type="protein sequence ID" value="MFC4356652.1"/>
    <property type="molecule type" value="Genomic_DNA"/>
</dbReference>
<keyword evidence="2" id="KW-1185">Reference proteome</keyword>
<evidence type="ECO:0000313" key="1">
    <source>
        <dbReference type="EMBL" id="MFC4356652.1"/>
    </source>
</evidence>
<organism evidence="1 2">
    <name type="scientific">Halobium salinum</name>
    <dbReference type="NCBI Taxonomy" id="1364940"/>
    <lineage>
        <taxon>Archaea</taxon>
        <taxon>Methanobacteriati</taxon>
        <taxon>Methanobacteriota</taxon>
        <taxon>Stenosarchaea group</taxon>
        <taxon>Halobacteria</taxon>
        <taxon>Halobacteriales</taxon>
        <taxon>Haloferacaceae</taxon>
        <taxon>Halobium</taxon>
    </lineage>
</organism>
<proteinExistence type="predicted"/>
<dbReference type="PANTHER" id="PTHR40045">
    <property type="entry name" value="YCGG FAMILY PROTEIN"/>
    <property type="match status" value="1"/>
</dbReference>
<dbReference type="InterPro" id="IPR014988">
    <property type="entry name" value="Uncharacterised_YqcI/YcgG"/>
</dbReference>
<reference evidence="1 2" key="1">
    <citation type="journal article" date="2019" name="Int. J. Syst. Evol. Microbiol.">
        <title>The Global Catalogue of Microorganisms (GCM) 10K type strain sequencing project: providing services to taxonomists for standard genome sequencing and annotation.</title>
        <authorList>
            <consortium name="The Broad Institute Genomics Platform"/>
            <consortium name="The Broad Institute Genome Sequencing Center for Infectious Disease"/>
            <person name="Wu L."/>
            <person name="Ma J."/>
        </authorList>
    </citation>
    <scope>NUCLEOTIDE SEQUENCE [LARGE SCALE GENOMIC DNA]</scope>
    <source>
        <strain evidence="1 2">CGMCC 1.12553</strain>
    </source>
</reference>
<protein>
    <submittedName>
        <fullName evidence="1">YqcI/YcgG family protein</fullName>
    </submittedName>
</protein>
<dbReference type="Proteomes" id="UP001595921">
    <property type="component" value="Unassembled WGS sequence"/>
</dbReference>
<dbReference type="RefSeq" id="WP_267625091.1">
    <property type="nucleotide sequence ID" value="NZ_JAODIW010000010.1"/>
</dbReference>
<gene>
    <name evidence="1" type="ORF">ACFO0N_01675</name>
</gene>
<accession>A0ABD5P7J5</accession>